<keyword evidence="4" id="KW-0274">FAD</keyword>
<keyword evidence="3" id="KW-0479">Metal-binding</keyword>
<evidence type="ECO:0000256" key="2">
    <source>
        <dbReference type="ARBA" id="ARBA00022630"/>
    </source>
</evidence>
<dbReference type="Proteomes" id="UP000266677">
    <property type="component" value="Unassembled WGS sequence"/>
</dbReference>
<dbReference type="PROSITE" id="PS00198">
    <property type="entry name" value="4FE4S_FER_1"/>
    <property type="match status" value="1"/>
</dbReference>
<evidence type="ECO:0000313" key="10">
    <source>
        <dbReference type="EMBL" id="RJO69901.1"/>
    </source>
</evidence>
<proteinExistence type="predicted"/>
<comment type="cofactor">
    <cofactor evidence="1">
        <name>FAD</name>
        <dbReference type="ChEBI" id="CHEBI:57692"/>
    </cofactor>
</comment>
<dbReference type="InterPro" id="IPR036188">
    <property type="entry name" value="FAD/NAD-bd_sf"/>
</dbReference>
<dbReference type="GO" id="GO:0016491">
    <property type="term" value="F:oxidoreductase activity"/>
    <property type="evidence" value="ECO:0007669"/>
    <property type="project" value="UniProtKB-KW"/>
</dbReference>
<evidence type="ECO:0000256" key="5">
    <source>
        <dbReference type="ARBA" id="ARBA00022857"/>
    </source>
</evidence>
<dbReference type="GO" id="GO:0051536">
    <property type="term" value="F:iron-sulfur cluster binding"/>
    <property type="evidence" value="ECO:0007669"/>
    <property type="project" value="UniProtKB-KW"/>
</dbReference>
<keyword evidence="8" id="KW-0411">Iron-sulfur</keyword>
<dbReference type="EMBL" id="QZFU01000041">
    <property type="protein sequence ID" value="RJO69901.1"/>
    <property type="molecule type" value="Genomic_DNA"/>
</dbReference>
<evidence type="ECO:0000313" key="11">
    <source>
        <dbReference type="Proteomes" id="UP000266677"/>
    </source>
</evidence>
<organism evidence="10 11">
    <name type="scientific">Nocardia panacis</name>
    <dbReference type="NCBI Taxonomy" id="2340916"/>
    <lineage>
        <taxon>Bacteria</taxon>
        <taxon>Bacillati</taxon>
        <taxon>Actinomycetota</taxon>
        <taxon>Actinomycetes</taxon>
        <taxon>Mycobacteriales</taxon>
        <taxon>Nocardiaceae</taxon>
        <taxon>Nocardia</taxon>
    </lineage>
</organism>
<dbReference type="Gene3D" id="3.30.70.20">
    <property type="match status" value="1"/>
</dbReference>
<reference evidence="10 11" key="1">
    <citation type="submission" date="2018-09" db="EMBL/GenBank/DDBJ databases">
        <title>YIM PH21274 draft genome.</title>
        <authorList>
            <person name="Miao C."/>
        </authorList>
    </citation>
    <scope>NUCLEOTIDE SEQUENCE [LARGE SCALE GENOMIC DNA]</scope>
    <source>
        <strain evidence="10 11">YIM PH 21724</strain>
    </source>
</reference>
<feature type="domain" description="4Fe-4S ferredoxin-type" evidence="9">
    <location>
        <begin position="1"/>
        <end position="29"/>
    </location>
</feature>
<dbReference type="Gene3D" id="3.50.50.60">
    <property type="entry name" value="FAD/NAD(P)-binding domain"/>
    <property type="match status" value="1"/>
</dbReference>
<evidence type="ECO:0000256" key="6">
    <source>
        <dbReference type="ARBA" id="ARBA00023002"/>
    </source>
</evidence>
<dbReference type="PANTHER" id="PTHR48467">
    <property type="entry name" value="GLUTAMATE SYNTHASE 1 [NADH], CHLOROPLASTIC-LIKE"/>
    <property type="match status" value="1"/>
</dbReference>
<evidence type="ECO:0000256" key="1">
    <source>
        <dbReference type="ARBA" id="ARBA00001974"/>
    </source>
</evidence>
<evidence type="ECO:0000256" key="7">
    <source>
        <dbReference type="ARBA" id="ARBA00023004"/>
    </source>
</evidence>
<keyword evidence="6" id="KW-0560">Oxidoreductase</keyword>
<dbReference type="GO" id="GO:0046872">
    <property type="term" value="F:metal ion binding"/>
    <property type="evidence" value="ECO:0007669"/>
    <property type="project" value="UniProtKB-KW"/>
</dbReference>
<sequence length="527" mass="55834">MPYVVTQSCCSDASCVYACPVNCIHPTPDEPDFLSAEMLYVDPKACVDCGACASACPVDAIVSSKKLTREQQPFIEINANFFRQSRPRPLLARPVPAARIRTGRQPLRVAIVGSGPSAMYAADELLTQPNVAVTVLDRLPRPYGLARFGVAPDHEKTRKVGTLFDVISAQPGFGSYLNVEVGRDISHGELLDSFHAVIYAVGASTDRKLGIAGESMPGTVSATDFVAWYNGHPDHAADEFDLSQPQALIVGNGNVALDVARILTVDPAVLAATDIAPHALKALRESKIEEVVLLGRRGAAESAFTVPEFVGLLGAEVDIVVDGEIPDDDSGLSYQVAQKLELLRSTRTRPVGGRKRIVLRYLTSPLEIRGTDRVTGVQVGRNELAADAEGVPRAVPTGATEVLETGLVLTSVGYRGVALPGLPFDEKAGVIPNSGGGVLTEAGGEVLPGVYVTGWIKRGPTGFIGTNKSCAQETVRRLAEDYNAGRLSEPGGDAADFDRLIRSRRPAAVAGGAAVKPGRLRRLLAKS</sequence>
<gene>
    <name evidence="10" type="ORF">D5S18_28860</name>
</gene>
<dbReference type="SUPFAM" id="SSF54862">
    <property type="entry name" value="4Fe-4S ferredoxins"/>
    <property type="match status" value="1"/>
</dbReference>
<feature type="domain" description="4Fe-4S ferredoxin-type" evidence="9">
    <location>
        <begin position="37"/>
        <end position="66"/>
    </location>
</feature>
<accession>A0A3A4JMB0</accession>
<dbReference type="InterPro" id="IPR017896">
    <property type="entry name" value="4Fe4S_Fe-S-bd"/>
</dbReference>
<dbReference type="AlphaFoldDB" id="A0A3A4JMB0"/>
<dbReference type="SUPFAM" id="SSF51971">
    <property type="entry name" value="Nucleotide-binding domain"/>
    <property type="match status" value="1"/>
</dbReference>
<dbReference type="InterPro" id="IPR017900">
    <property type="entry name" value="4Fe4S_Fe_S_CS"/>
</dbReference>
<dbReference type="Pfam" id="PF00037">
    <property type="entry name" value="Fer4"/>
    <property type="match status" value="1"/>
</dbReference>
<dbReference type="InterPro" id="IPR055275">
    <property type="entry name" value="Ferredox_Rdtase"/>
</dbReference>
<evidence type="ECO:0000256" key="8">
    <source>
        <dbReference type="ARBA" id="ARBA00023014"/>
    </source>
</evidence>
<dbReference type="OrthoDB" id="289202at2"/>
<protein>
    <submittedName>
        <fullName evidence="10">4Fe-4S ferredoxin</fullName>
    </submittedName>
</protein>
<evidence type="ECO:0000256" key="4">
    <source>
        <dbReference type="ARBA" id="ARBA00022827"/>
    </source>
</evidence>
<keyword evidence="2" id="KW-0285">Flavoprotein</keyword>
<comment type="caution">
    <text evidence="10">The sequence shown here is derived from an EMBL/GenBank/DDBJ whole genome shotgun (WGS) entry which is preliminary data.</text>
</comment>
<dbReference type="PROSITE" id="PS51379">
    <property type="entry name" value="4FE4S_FER_2"/>
    <property type="match status" value="2"/>
</dbReference>
<dbReference type="Gene3D" id="3.40.50.720">
    <property type="entry name" value="NAD(P)-binding Rossmann-like Domain"/>
    <property type="match status" value="1"/>
</dbReference>
<dbReference type="PRINTS" id="PR00419">
    <property type="entry name" value="ADXRDTASE"/>
</dbReference>
<keyword evidence="5" id="KW-0521">NADP</keyword>
<evidence type="ECO:0000259" key="9">
    <source>
        <dbReference type="PROSITE" id="PS51379"/>
    </source>
</evidence>
<dbReference type="CDD" id="cd04410">
    <property type="entry name" value="DMSOR_beta-like"/>
    <property type="match status" value="1"/>
</dbReference>
<keyword evidence="11" id="KW-1185">Reference proteome</keyword>
<evidence type="ECO:0000256" key="3">
    <source>
        <dbReference type="ARBA" id="ARBA00022723"/>
    </source>
</evidence>
<dbReference type="PANTHER" id="PTHR48467:SF1">
    <property type="entry name" value="GLUTAMATE SYNTHASE 1 [NADH], CHLOROPLASTIC-LIKE"/>
    <property type="match status" value="1"/>
</dbReference>
<name>A0A3A4JMB0_9NOCA</name>
<keyword evidence="7" id="KW-0408">Iron</keyword>